<dbReference type="STRING" id="42156.A0A3P6SQK4"/>
<feature type="compositionally biased region" description="Basic residues" evidence="2">
    <location>
        <begin position="197"/>
        <end position="206"/>
    </location>
</feature>
<dbReference type="GO" id="GO:0048024">
    <property type="term" value="P:regulation of mRNA splicing, via spliceosome"/>
    <property type="evidence" value="ECO:0007669"/>
    <property type="project" value="TreeGrafter"/>
</dbReference>
<feature type="region of interest" description="Disordered" evidence="2">
    <location>
        <begin position="123"/>
        <end position="304"/>
    </location>
</feature>
<dbReference type="InterPro" id="IPR052225">
    <property type="entry name" value="Ser/Arg_repetitive_matrix"/>
</dbReference>
<evidence type="ECO:0000256" key="1">
    <source>
        <dbReference type="ARBA" id="ARBA00022664"/>
    </source>
</evidence>
<dbReference type="SUPFAM" id="SSF101233">
    <property type="entry name" value="PWI domain"/>
    <property type="match status" value="1"/>
</dbReference>
<evidence type="ECO:0000313" key="5">
    <source>
        <dbReference type="Proteomes" id="UP000277928"/>
    </source>
</evidence>
<feature type="compositionally biased region" description="Basic residues" evidence="2">
    <location>
        <begin position="264"/>
        <end position="273"/>
    </location>
</feature>
<dbReference type="SMART" id="SM00311">
    <property type="entry name" value="PWI"/>
    <property type="match status" value="1"/>
</dbReference>
<dbReference type="Proteomes" id="UP000277928">
    <property type="component" value="Unassembled WGS sequence"/>
</dbReference>
<organism evidence="4 5">
    <name type="scientific">Litomosoides sigmodontis</name>
    <name type="common">Filarial nematode worm</name>
    <dbReference type="NCBI Taxonomy" id="42156"/>
    <lineage>
        <taxon>Eukaryota</taxon>
        <taxon>Metazoa</taxon>
        <taxon>Ecdysozoa</taxon>
        <taxon>Nematoda</taxon>
        <taxon>Chromadorea</taxon>
        <taxon>Rhabditida</taxon>
        <taxon>Spirurina</taxon>
        <taxon>Spiruromorpha</taxon>
        <taxon>Filarioidea</taxon>
        <taxon>Onchocercidae</taxon>
        <taxon>Litomosoides</taxon>
    </lineage>
</organism>
<keyword evidence="1" id="KW-0507">mRNA processing</keyword>
<dbReference type="Pfam" id="PF01480">
    <property type="entry name" value="PWI"/>
    <property type="match status" value="1"/>
</dbReference>
<sequence>MKICMDRVNLDVLKPWITAKLNDILGLEDDVVIEYVFSQLEEKSLNPKVMQINLTGFLNARRAREFMGELWGMLIEAQSSEDGIPTSLVEKKMKEIQEKAKNMSVSSSNGAAAEVAGSDWKNRYDSLTGGRYGNREGKTATESERSKKDYDRHKSYRDSNRDRENDKSRESGRIKEDDRIERKRGEERQFKDEKLRSRSRSPTRRHFHDERAERKKERCRSPNRSPPRRKFTERKEEARRRSRSNERRKRKRSTSTDLMDEKQRKKKRKHSKKHGSDSESERAKRRKKHKREKKRKKHNSSDSD</sequence>
<feature type="compositionally biased region" description="Basic and acidic residues" evidence="2">
    <location>
        <begin position="207"/>
        <end position="220"/>
    </location>
</feature>
<dbReference type="OrthoDB" id="163257at2759"/>
<feature type="domain" description="PWI" evidence="3">
    <location>
        <begin position="1"/>
        <end position="91"/>
    </location>
</feature>
<proteinExistence type="predicted"/>
<protein>
    <recommendedName>
        <fullName evidence="3">PWI domain-containing protein</fullName>
    </recommendedName>
</protein>
<feature type="compositionally biased region" description="Basic residues" evidence="2">
    <location>
        <begin position="283"/>
        <end position="298"/>
    </location>
</feature>
<dbReference type="Gene3D" id="1.20.1390.10">
    <property type="entry name" value="PWI domain"/>
    <property type="match status" value="1"/>
</dbReference>
<accession>A0A3P6SQK4</accession>
<dbReference type="PANTHER" id="PTHR23148:SF0">
    <property type="entry name" value="SERINE_ARGININE REPETITIVE MATRIX PROTEIN 1"/>
    <property type="match status" value="1"/>
</dbReference>
<dbReference type="GO" id="GO:0005681">
    <property type="term" value="C:spliceosomal complex"/>
    <property type="evidence" value="ECO:0007669"/>
    <property type="project" value="TreeGrafter"/>
</dbReference>
<reference evidence="4 5" key="1">
    <citation type="submission" date="2018-08" db="EMBL/GenBank/DDBJ databases">
        <authorList>
            <person name="Laetsch R D."/>
            <person name="Stevens L."/>
            <person name="Kumar S."/>
            <person name="Blaxter L. M."/>
        </authorList>
    </citation>
    <scope>NUCLEOTIDE SEQUENCE [LARGE SCALE GENOMIC DNA]</scope>
</reference>
<evidence type="ECO:0000256" key="2">
    <source>
        <dbReference type="SAM" id="MobiDB-lite"/>
    </source>
</evidence>
<evidence type="ECO:0000313" key="4">
    <source>
        <dbReference type="EMBL" id="VDK74677.1"/>
    </source>
</evidence>
<keyword evidence="5" id="KW-1185">Reference proteome</keyword>
<dbReference type="GO" id="GO:0003723">
    <property type="term" value="F:RNA binding"/>
    <property type="evidence" value="ECO:0007669"/>
    <property type="project" value="TreeGrafter"/>
</dbReference>
<gene>
    <name evidence="4" type="ORF">NLS_LOCUS2579</name>
</gene>
<dbReference type="GO" id="GO:0006397">
    <property type="term" value="P:mRNA processing"/>
    <property type="evidence" value="ECO:0007669"/>
    <property type="project" value="UniProtKB-KW"/>
</dbReference>
<dbReference type="AlphaFoldDB" id="A0A3P6SQK4"/>
<dbReference type="EMBL" id="UYRX01000119">
    <property type="protein sequence ID" value="VDK74677.1"/>
    <property type="molecule type" value="Genomic_DNA"/>
</dbReference>
<dbReference type="InterPro" id="IPR002483">
    <property type="entry name" value="PWI_dom"/>
</dbReference>
<dbReference type="OMA" id="KICMDRV"/>
<dbReference type="PANTHER" id="PTHR23148">
    <property type="entry name" value="SERINE/ARGININE REGULATED NUCLEAR MATRIX PROTEIN"/>
    <property type="match status" value="1"/>
</dbReference>
<name>A0A3P6SQK4_LITSI</name>
<dbReference type="PROSITE" id="PS51025">
    <property type="entry name" value="PWI"/>
    <property type="match status" value="1"/>
</dbReference>
<dbReference type="InterPro" id="IPR036483">
    <property type="entry name" value="PWI_dom_sf"/>
</dbReference>
<feature type="compositionally biased region" description="Basic and acidic residues" evidence="2">
    <location>
        <begin position="233"/>
        <end position="245"/>
    </location>
</feature>
<feature type="compositionally biased region" description="Basic and acidic residues" evidence="2">
    <location>
        <begin position="133"/>
        <end position="196"/>
    </location>
</feature>
<evidence type="ECO:0000259" key="3">
    <source>
        <dbReference type="PROSITE" id="PS51025"/>
    </source>
</evidence>